<keyword evidence="2" id="KW-1185">Reference proteome</keyword>
<evidence type="ECO:0000313" key="1">
    <source>
        <dbReference type="EMBL" id="MEN3747524.1"/>
    </source>
</evidence>
<dbReference type="Proteomes" id="UP001427805">
    <property type="component" value="Unassembled WGS sequence"/>
</dbReference>
<comment type="caution">
    <text evidence="1">The sequence shown here is derived from an EMBL/GenBank/DDBJ whole genome shotgun (WGS) entry which is preliminary data.</text>
</comment>
<reference evidence="1 2" key="1">
    <citation type="submission" date="2024-05" db="EMBL/GenBank/DDBJ databases">
        <title>Sphingomonas sp. HF-S3 16S ribosomal RNA gene Genome sequencing and assembly.</title>
        <authorList>
            <person name="Lee H."/>
        </authorList>
    </citation>
    <scope>NUCLEOTIDE SEQUENCE [LARGE SCALE GENOMIC DNA]</scope>
    <source>
        <strain evidence="1 2">HF-S3</strain>
    </source>
</reference>
<sequence length="132" mass="14491">MSDKRDLTGVWYGRYTGDYEDNGFIALLNEQGGAVDGSVSERDPNGIVDIRRASVSGTRDGTAVRFVKQYDGSGGFDHAVFYSGMIDGDGTEVSGRWQIDRYNSGGFVMTRESFTADELAEEREAELDAPVR</sequence>
<gene>
    <name evidence="1" type="ORF">TPR58_10115</name>
</gene>
<dbReference type="RefSeq" id="WP_346246522.1">
    <property type="nucleotide sequence ID" value="NZ_JBDIZK010000005.1"/>
</dbReference>
<protein>
    <submittedName>
        <fullName evidence="1">Uncharacterized protein</fullName>
    </submittedName>
</protein>
<proteinExistence type="predicted"/>
<organism evidence="1 2">
    <name type="scientific">Sphingomonas rustica</name>
    <dbReference type="NCBI Taxonomy" id="3103142"/>
    <lineage>
        <taxon>Bacteria</taxon>
        <taxon>Pseudomonadati</taxon>
        <taxon>Pseudomonadota</taxon>
        <taxon>Alphaproteobacteria</taxon>
        <taxon>Sphingomonadales</taxon>
        <taxon>Sphingomonadaceae</taxon>
        <taxon>Sphingomonas</taxon>
    </lineage>
</organism>
<name>A0ABV0B7G9_9SPHN</name>
<dbReference type="EMBL" id="JBDIZK010000005">
    <property type="protein sequence ID" value="MEN3747524.1"/>
    <property type="molecule type" value="Genomic_DNA"/>
</dbReference>
<evidence type="ECO:0000313" key="2">
    <source>
        <dbReference type="Proteomes" id="UP001427805"/>
    </source>
</evidence>
<accession>A0ABV0B7G9</accession>